<evidence type="ECO:0000256" key="2">
    <source>
        <dbReference type="SAM" id="Phobius"/>
    </source>
</evidence>
<feature type="transmembrane region" description="Helical" evidence="2">
    <location>
        <begin position="12"/>
        <end position="33"/>
    </location>
</feature>
<dbReference type="Proteomes" id="UP000051131">
    <property type="component" value="Unassembled WGS sequence"/>
</dbReference>
<keyword evidence="2" id="KW-1133">Transmembrane helix</keyword>
<dbReference type="OrthoDB" id="2327268at2"/>
<proteinExistence type="predicted"/>
<comment type="caution">
    <text evidence="3">The sequence shown here is derived from an EMBL/GenBank/DDBJ whole genome shotgun (WGS) entry which is preliminary data.</text>
</comment>
<dbReference type="EMBL" id="AYZE01000014">
    <property type="protein sequence ID" value="KRM90840.1"/>
    <property type="molecule type" value="Genomic_DNA"/>
</dbReference>
<keyword evidence="2" id="KW-0472">Membrane</keyword>
<dbReference type="PATRIC" id="fig|1423729.3.peg.844"/>
<gene>
    <name evidence="3" type="ORF">FC80_GL000834</name>
</gene>
<evidence type="ECO:0000313" key="3">
    <source>
        <dbReference type="EMBL" id="KRM90840.1"/>
    </source>
</evidence>
<evidence type="ECO:0000256" key="1">
    <source>
        <dbReference type="SAM" id="MobiDB-lite"/>
    </source>
</evidence>
<reference evidence="3 4" key="1">
    <citation type="journal article" date="2015" name="Genome Announc.">
        <title>Expanding the biotechnology potential of lactobacilli through comparative genomics of 213 strains and associated genera.</title>
        <authorList>
            <person name="Sun Z."/>
            <person name="Harris H.M."/>
            <person name="McCann A."/>
            <person name="Guo C."/>
            <person name="Argimon S."/>
            <person name="Zhang W."/>
            <person name="Yang X."/>
            <person name="Jeffery I.B."/>
            <person name="Cooney J.C."/>
            <person name="Kagawa T.F."/>
            <person name="Liu W."/>
            <person name="Song Y."/>
            <person name="Salvetti E."/>
            <person name="Wrobel A."/>
            <person name="Rasinkangas P."/>
            <person name="Parkhill J."/>
            <person name="Rea M.C."/>
            <person name="O'Sullivan O."/>
            <person name="Ritari J."/>
            <person name="Douillard F.P."/>
            <person name="Paul Ross R."/>
            <person name="Yang R."/>
            <person name="Briner A.E."/>
            <person name="Felis G.E."/>
            <person name="de Vos W.M."/>
            <person name="Barrangou R."/>
            <person name="Klaenhammer T.R."/>
            <person name="Caufield P.W."/>
            <person name="Cui Y."/>
            <person name="Zhang H."/>
            <person name="O'Toole P.W."/>
        </authorList>
    </citation>
    <scope>NUCLEOTIDE SEQUENCE [LARGE SCALE GENOMIC DNA]</scope>
    <source>
        <strain evidence="3 4">DSM 21116</strain>
    </source>
</reference>
<name>A0A0R2CGU0_9LACO</name>
<keyword evidence="4" id="KW-1185">Reference proteome</keyword>
<dbReference type="AlphaFoldDB" id="A0A0R2CGU0"/>
<dbReference type="RefSeq" id="WP_057829063.1">
    <property type="nucleotide sequence ID" value="NZ_AYZE01000014.1"/>
</dbReference>
<feature type="region of interest" description="Disordered" evidence="1">
    <location>
        <begin position="42"/>
        <end position="63"/>
    </location>
</feature>
<protein>
    <submittedName>
        <fullName evidence="3">Uncharacterized protein</fullName>
    </submittedName>
</protein>
<evidence type="ECO:0000313" key="4">
    <source>
        <dbReference type="Proteomes" id="UP000051131"/>
    </source>
</evidence>
<organism evidence="3 4">
    <name type="scientific">Liquorilactobacillus cacaonum DSM 21116</name>
    <dbReference type="NCBI Taxonomy" id="1423729"/>
    <lineage>
        <taxon>Bacteria</taxon>
        <taxon>Bacillati</taxon>
        <taxon>Bacillota</taxon>
        <taxon>Bacilli</taxon>
        <taxon>Lactobacillales</taxon>
        <taxon>Lactobacillaceae</taxon>
        <taxon>Liquorilactobacillus</taxon>
    </lineage>
</organism>
<sequence>MAATDRGTKKILLIGTIVLLIAGTSGGIGYYFGAHNSQPSFQMGKNMKSMPNGKKPSSKNFKN</sequence>
<keyword evidence="2" id="KW-0812">Transmembrane</keyword>
<accession>A0A0R2CGU0</accession>